<feature type="domain" description="Piwi" evidence="1">
    <location>
        <begin position="104"/>
        <end position="247"/>
    </location>
</feature>
<dbReference type="Pfam" id="PF02171">
    <property type="entry name" value="Piwi"/>
    <property type="match status" value="1"/>
</dbReference>
<name>A0ABM4ZGZ0_VULVU</name>
<dbReference type="GeneID" id="140597369"/>
<gene>
    <name evidence="4" type="primary">LOC140597369</name>
    <name evidence="3" type="synonym">LOC140594294</name>
</gene>
<reference evidence="3 4" key="1">
    <citation type="submission" date="2025-05" db="UniProtKB">
        <authorList>
            <consortium name="RefSeq"/>
        </authorList>
    </citation>
    <scope>IDENTIFICATION</scope>
    <source>
        <tissue evidence="3 4">Cell line</tissue>
    </source>
</reference>
<dbReference type="RefSeq" id="XP_072581314.1">
    <property type="nucleotide sequence ID" value="XM_072725213.1"/>
</dbReference>
<proteinExistence type="predicted"/>
<dbReference type="Gene3D" id="3.40.50.2300">
    <property type="match status" value="1"/>
</dbReference>
<dbReference type="PROSITE" id="PS50822">
    <property type="entry name" value="PIWI"/>
    <property type="match status" value="1"/>
</dbReference>
<dbReference type="InterPro" id="IPR012337">
    <property type="entry name" value="RNaseH-like_sf"/>
</dbReference>
<protein>
    <submittedName>
        <fullName evidence="3 4">Piwi-like protein 1 isoform X2</fullName>
    </submittedName>
</protein>
<dbReference type="RefSeq" id="XP_072601725.1">
    <property type="nucleotide sequence ID" value="XM_072745624.1"/>
</dbReference>
<sequence length="247" mass="27812">MWWIPDSTWNMLESPRQFDSHPQFADWSRETGSGPLLNVKSLDHWLILYPTRNYGAASSLVQSLRKVTPTMGIAMREAKILEVSDTVQSYTTVLENHVSSKTQMVLCVLSSEKKDLYDGIKQYLCVNCPTPSQCVMARTLDKPQTLMTIATKIAQQMNCKMGGALWKVETGLQNAMFIGIDCFHDTVNRRKSIAGFVSSINQELTQWFSQCIFQELGQELVNGLKTCLEDAPLSTEQKLVAVQLHSL</sequence>
<evidence type="ECO:0000259" key="1">
    <source>
        <dbReference type="PROSITE" id="PS50822"/>
    </source>
</evidence>
<evidence type="ECO:0000313" key="3">
    <source>
        <dbReference type="RefSeq" id="XP_072581314.1"/>
    </source>
</evidence>
<dbReference type="PANTHER" id="PTHR22891">
    <property type="entry name" value="EUKARYOTIC TRANSLATION INITIATION FACTOR 2C"/>
    <property type="match status" value="1"/>
</dbReference>
<evidence type="ECO:0000313" key="4">
    <source>
        <dbReference type="RefSeq" id="XP_072601725.1"/>
    </source>
</evidence>
<dbReference type="SMART" id="SM00950">
    <property type="entry name" value="Piwi"/>
    <property type="match status" value="1"/>
</dbReference>
<dbReference type="Proteomes" id="UP001652641">
    <property type="component" value="Chromosome 10"/>
</dbReference>
<evidence type="ECO:0000313" key="2">
    <source>
        <dbReference type="Proteomes" id="UP001652641"/>
    </source>
</evidence>
<keyword evidence="2" id="KW-1185">Reference proteome</keyword>
<dbReference type="SUPFAM" id="SSF53098">
    <property type="entry name" value="Ribonuclease H-like"/>
    <property type="match status" value="1"/>
</dbReference>
<dbReference type="InterPro" id="IPR036397">
    <property type="entry name" value="RNaseH_sf"/>
</dbReference>
<accession>A0ABM4ZGZ0</accession>
<organism evidence="2 4">
    <name type="scientific">Vulpes vulpes</name>
    <name type="common">Red fox</name>
    <dbReference type="NCBI Taxonomy" id="9627"/>
    <lineage>
        <taxon>Eukaryota</taxon>
        <taxon>Metazoa</taxon>
        <taxon>Chordata</taxon>
        <taxon>Craniata</taxon>
        <taxon>Vertebrata</taxon>
        <taxon>Euteleostomi</taxon>
        <taxon>Mammalia</taxon>
        <taxon>Eutheria</taxon>
        <taxon>Laurasiatheria</taxon>
        <taxon>Carnivora</taxon>
        <taxon>Caniformia</taxon>
        <taxon>Canidae</taxon>
        <taxon>Vulpes</taxon>
    </lineage>
</organism>
<dbReference type="Gene3D" id="3.30.420.10">
    <property type="entry name" value="Ribonuclease H-like superfamily/Ribonuclease H"/>
    <property type="match status" value="1"/>
</dbReference>
<dbReference type="InterPro" id="IPR003165">
    <property type="entry name" value="Piwi"/>
</dbReference>